<gene>
    <name evidence="2" type="ORF">OEZ71_12625</name>
</gene>
<dbReference type="CDD" id="cd06121">
    <property type="entry name" value="cupin_YML079wp"/>
    <property type="match status" value="1"/>
</dbReference>
<dbReference type="Proteomes" id="UP001652564">
    <property type="component" value="Unassembled WGS sequence"/>
</dbReference>
<evidence type="ECO:0000313" key="3">
    <source>
        <dbReference type="Proteomes" id="UP001652564"/>
    </source>
</evidence>
<dbReference type="SUPFAM" id="SSF51182">
    <property type="entry name" value="RmlC-like cupins"/>
    <property type="match status" value="1"/>
</dbReference>
<name>A0ABT2ZPR6_9RHOB</name>
<proteinExistence type="predicted"/>
<dbReference type="Gene3D" id="2.60.120.10">
    <property type="entry name" value="Jelly Rolls"/>
    <property type="match status" value="1"/>
</dbReference>
<dbReference type="InterPro" id="IPR014710">
    <property type="entry name" value="RmlC-like_jellyroll"/>
</dbReference>
<evidence type="ECO:0000313" key="2">
    <source>
        <dbReference type="EMBL" id="MCV2873140.1"/>
    </source>
</evidence>
<evidence type="ECO:0000259" key="1">
    <source>
        <dbReference type="Pfam" id="PF06172"/>
    </source>
</evidence>
<dbReference type="EMBL" id="JAOWKZ010000003">
    <property type="protein sequence ID" value="MCV2873140.1"/>
    <property type="molecule type" value="Genomic_DNA"/>
</dbReference>
<sequence length="140" mass="15215">MTADDIIALLDLSPHPEGGWYRQTWIAEGEGRPSGSCIYFLLKADERSHWHRVDAAEIWHHYAGAPLTLSMAETAAGPACDHQLGPDLAAGERPQIVVPAHHWQAARSLGDWTLVGCTVSPSFRFDGFELAPDGFAIPSA</sequence>
<dbReference type="InterPro" id="IPR009327">
    <property type="entry name" value="Cupin_DUF985"/>
</dbReference>
<dbReference type="RefSeq" id="WP_263740352.1">
    <property type="nucleotide sequence ID" value="NZ_JAOWKZ010000003.1"/>
</dbReference>
<protein>
    <submittedName>
        <fullName evidence="2">Cupin domain-containing protein</fullName>
    </submittedName>
</protein>
<dbReference type="Pfam" id="PF06172">
    <property type="entry name" value="Cupin_5"/>
    <property type="match status" value="1"/>
</dbReference>
<dbReference type="PANTHER" id="PTHR33387">
    <property type="entry name" value="RMLC-LIKE JELLY ROLL FOLD PROTEIN"/>
    <property type="match status" value="1"/>
</dbReference>
<organism evidence="2 3">
    <name type="scientific">Albidovulum litorale</name>
    <dbReference type="NCBI Taxonomy" id="2984134"/>
    <lineage>
        <taxon>Bacteria</taxon>
        <taxon>Pseudomonadati</taxon>
        <taxon>Pseudomonadota</taxon>
        <taxon>Alphaproteobacteria</taxon>
        <taxon>Rhodobacterales</taxon>
        <taxon>Paracoccaceae</taxon>
        <taxon>Albidovulum</taxon>
    </lineage>
</organism>
<dbReference type="PANTHER" id="PTHR33387:SF3">
    <property type="entry name" value="DUF985 DOMAIN-CONTAINING PROTEIN"/>
    <property type="match status" value="1"/>
</dbReference>
<keyword evidence="3" id="KW-1185">Reference proteome</keyword>
<comment type="caution">
    <text evidence="2">The sequence shown here is derived from an EMBL/GenBank/DDBJ whole genome shotgun (WGS) entry which is preliminary data.</text>
</comment>
<dbReference type="InterPro" id="IPR011051">
    <property type="entry name" value="RmlC_Cupin_sf"/>
</dbReference>
<dbReference type="InterPro" id="IPR039935">
    <property type="entry name" value="YML079W-like"/>
</dbReference>
<accession>A0ABT2ZPR6</accession>
<feature type="domain" description="DUF985" evidence="1">
    <location>
        <begin position="5"/>
        <end position="131"/>
    </location>
</feature>
<reference evidence="2 3" key="1">
    <citation type="submission" date="2022-10" db="EMBL/GenBank/DDBJ databases">
        <title>Defluviimonas sp. nov., isolated from ocean surface sediments.</title>
        <authorList>
            <person name="He W."/>
            <person name="Wang L."/>
            <person name="Zhang D.-F."/>
        </authorList>
    </citation>
    <scope>NUCLEOTIDE SEQUENCE [LARGE SCALE GENOMIC DNA]</scope>
    <source>
        <strain evidence="2 3">WL0050</strain>
    </source>
</reference>